<dbReference type="InterPro" id="IPR006059">
    <property type="entry name" value="SBP"/>
</dbReference>
<dbReference type="Proteomes" id="UP000067444">
    <property type="component" value="Chromosome"/>
</dbReference>
<dbReference type="GO" id="GO:0042597">
    <property type="term" value="C:periplasmic space"/>
    <property type="evidence" value="ECO:0007669"/>
    <property type="project" value="UniProtKB-SubCell"/>
</dbReference>
<accession>A0A0K0Y1Z1</accession>
<keyword evidence="6" id="KW-1185">Reference proteome</keyword>
<gene>
    <name evidence="5" type="ORF">OSB_03550</name>
</gene>
<dbReference type="Pfam" id="PF13416">
    <property type="entry name" value="SBP_bac_8"/>
    <property type="match status" value="1"/>
</dbReference>
<dbReference type="Gene3D" id="3.40.190.10">
    <property type="entry name" value="Periplasmic binding protein-like II"/>
    <property type="match status" value="1"/>
</dbReference>
<protein>
    <submittedName>
        <fullName evidence="5">Bacterial extracellular solute-binding protein</fullName>
    </submittedName>
</protein>
<dbReference type="AlphaFoldDB" id="A0A0K0Y1Z1"/>
<dbReference type="SUPFAM" id="SSF53850">
    <property type="entry name" value="Periplasmic binding protein-like II"/>
    <property type="match status" value="1"/>
</dbReference>
<name>A0A0K0Y1Z1_9RHOB</name>
<dbReference type="RefSeq" id="WP_049833362.1">
    <property type="nucleotide sequence ID" value="NZ_CP012160.1"/>
</dbReference>
<evidence type="ECO:0000313" key="5">
    <source>
        <dbReference type="EMBL" id="AKS44922.1"/>
    </source>
</evidence>
<keyword evidence="4" id="KW-0732">Signal</keyword>
<comment type="similarity">
    <text evidence="2">Belongs to the bacterial solute-binding protein 1 family.</text>
</comment>
<evidence type="ECO:0000313" key="6">
    <source>
        <dbReference type="Proteomes" id="UP000067444"/>
    </source>
</evidence>
<dbReference type="EMBL" id="CP012160">
    <property type="protein sequence ID" value="AKS44922.1"/>
    <property type="molecule type" value="Genomic_DNA"/>
</dbReference>
<evidence type="ECO:0000256" key="1">
    <source>
        <dbReference type="ARBA" id="ARBA00004418"/>
    </source>
</evidence>
<organism evidence="5 6">
    <name type="scientific">Octadecabacter temperatus</name>
    <dbReference type="NCBI Taxonomy" id="1458307"/>
    <lineage>
        <taxon>Bacteria</taxon>
        <taxon>Pseudomonadati</taxon>
        <taxon>Pseudomonadota</taxon>
        <taxon>Alphaproteobacteria</taxon>
        <taxon>Rhodobacterales</taxon>
        <taxon>Roseobacteraceae</taxon>
        <taxon>Octadecabacter</taxon>
    </lineage>
</organism>
<evidence type="ECO:0000256" key="3">
    <source>
        <dbReference type="ARBA" id="ARBA00022448"/>
    </source>
</evidence>
<dbReference type="PANTHER" id="PTHR43649:SF34">
    <property type="entry name" value="ABC TRANSPORTER PERIPLASMIC-BINDING PROTEIN YCJN-RELATED"/>
    <property type="match status" value="1"/>
</dbReference>
<dbReference type="KEGG" id="otm:OSB_03550"/>
<comment type="subcellular location">
    <subcellularLocation>
        <location evidence="1">Periplasm</location>
    </subcellularLocation>
</comment>
<dbReference type="InterPro" id="IPR050490">
    <property type="entry name" value="Bact_solute-bd_prot1"/>
</dbReference>
<sequence length="448" mass="47734">MKRTTHLMAGLLATTVLTGAANADTIRFWTMEVQPERIAVQEEMVAGFEAATGHTVEIIPVEESDIQTRATAAFAAGDLPDVINLTVSHILPYSEAGLLDAGAASEVMDNLGVDTFAEGPVGMAMSDGEIVAVPSDGWTQLVVYRADLFEAAGLAAPSSFDDMQAAMTALHNPPEMYGFVAATKIDEGYMMQLIEHLSLATGYSPVNADGSINEDTTHLVELLELYQDLVANSPEGDLYWSQSRELYLDGKAAMVIWSPSILDELGGLRDSAPVTIDDDPMTTALAEMTGFSTVISGPGNADGAAYADVRYLGISADANTSVAQEFVEYVMSEGYSQWLSQAPEGKFPVRRGAEAGDTSFEMAWAGLDVGVDRKAPLGDIYPQSVIDDIVEGLSVGDRWGVADGQLATASKIVNSQVMSRVIREMTDGDLTVQEAADKIVAEHMALDL</sequence>
<dbReference type="PANTHER" id="PTHR43649">
    <property type="entry name" value="ARABINOSE-BINDING PROTEIN-RELATED"/>
    <property type="match status" value="1"/>
</dbReference>
<reference evidence="5 6" key="1">
    <citation type="journal article" date="2015" name="Genome Announc.">
        <title>Closed Genome Sequence of Octadecabacter temperatus SB1, the First Mesophilic Species of the Genus Octadecabacter.</title>
        <authorList>
            <person name="Voget S."/>
            <person name="Billerbeck S."/>
            <person name="Simon M."/>
            <person name="Daniel R."/>
        </authorList>
    </citation>
    <scope>NUCLEOTIDE SEQUENCE [LARGE SCALE GENOMIC DNA]</scope>
    <source>
        <strain evidence="5 6">SB1</strain>
    </source>
</reference>
<dbReference type="OrthoDB" id="9770625at2"/>
<proteinExistence type="inferred from homology"/>
<dbReference type="STRING" id="1458307.OSB_03550"/>
<keyword evidence="3" id="KW-0813">Transport</keyword>
<evidence type="ECO:0000256" key="2">
    <source>
        <dbReference type="ARBA" id="ARBA00008520"/>
    </source>
</evidence>
<dbReference type="PATRIC" id="fig|1458307.3.peg.360"/>
<evidence type="ECO:0000256" key="4">
    <source>
        <dbReference type="ARBA" id="ARBA00022729"/>
    </source>
</evidence>